<evidence type="ECO:0000313" key="1">
    <source>
        <dbReference type="EMBL" id="KAK0491479.1"/>
    </source>
</evidence>
<protein>
    <submittedName>
        <fullName evidence="1">Uncharacterized protein</fullName>
    </submittedName>
</protein>
<comment type="caution">
    <text evidence="1">The sequence shown here is derived from an EMBL/GenBank/DDBJ whole genome shotgun (WGS) entry which is preliminary data.</text>
</comment>
<gene>
    <name evidence="1" type="ORF">IW261DRAFT_91460</name>
</gene>
<sequence length="154" mass="17444">MLIPYYWRPLHTEFLLLSLNLGTRSAFTHEIFKPPKLSQRPSLSPDASQCGALSLPYNEVQKRPFHSHQPETKTIGLSHPLRLSEIIMHLRTDATPRRRLWLSTRSHATRPGSGSSRASFAVLLCSRSWAPRLMPAHSSDFEVGFSPTETILTQ</sequence>
<dbReference type="AlphaFoldDB" id="A0AA39PXI3"/>
<accession>A0AA39PXI3</accession>
<name>A0AA39PXI3_9AGAR</name>
<dbReference type="EMBL" id="JAUEPR010000001">
    <property type="protein sequence ID" value="KAK0491479.1"/>
    <property type="molecule type" value="Genomic_DNA"/>
</dbReference>
<evidence type="ECO:0000313" key="2">
    <source>
        <dbReference type="Proteomes" id="UP001175227"/>
    </source>
</evidence>
<reference evidence="1" key="1">
    <citation type="submission" date="2023-06" db="EMBL/GenBank/DDBJ databases">
        <authorList>
            <consortium name="Lawrence Berkeley National Laboratory"/>
            <person name="Ahrendt S."/>
            <person name="Sahu N."/>
            <person name="Indic B."/>
            <person name="Wong-Bajracharya J."/>
            <person name="Merenyi Z."/>
            <person name="Ke H.-M."/>
            <person name="Monk M."/>
            <person name="Kocsube S."/>
            <person name="Drula E."/>
            <person name="Lipzen A."/>
            <person name="Balint B."/>
            <person name="Henrissat B."/>
            <person name="Andreopoulos B."/>
            <person name="Martin F.M."/>
            <person name="Harder C.B."/>
            <person name="Rigling D."/>
            <person name="Ford K.L."/>
            <person name="Foster G.D."/>
            <person name="Pangilinan J."/>
            <person name="Papanicolaou A."/>
            <person name="Barry K."/>
            <person name="LaButti K."/>
            <person name="Viragh M."/>
            <person name="Koriabine M."/>
            <person name="Yan M."/>
            <person name="Riley R."/>
            <person name="Champramary S."/>
            <person name="Plett K.L."/>
            <person name="Tsai I.J."/>
            <person name="Slot J."/>
            <person name="Sipos G."/>
            <person name="Plett J."/>
            <person name="Nagy L.G."/>
            <person name="Grigoriev I.V."/>
        </authorList>
    </citation>
    <scope>NUCLEOTIDE SEQUENCE</scope>
    <source>
        <strain evidence="1">ICMP 16352</strain>
    </source>
</reference>
<dbReference type="Proteomes" id="UP001175227">
    <property type="component" value="Unassembled WGS sequence"/>
</dbReference>
<organism evidence="1 2">
    <name type="scientific">Armillaria novae-zelandiae</name>
    <dbReference type="NCBI Taxonomy" id="153914"/>
    <lineage>
        <taxon>Eukaryota</taxon>
        <taxon>Fungi</taxon>
        <taxon>Dikarya</taxon>
        <taxon>Basidiomycota</taxon>
        <taxon>Agaricomycotina</taxon>
        <taxon>Agaricomycetes</taxon>
        <taxon>Agaricomycetidae</taxon>
        <taxon>Agaricales</taxon>
        <taxon>Marasmiineae</taxon>
        <taxon>Physalacriaceae</taxon>
        <taxon>Armillaria</taxon>
    </lineage>
</organism>
<proteinExistence type="predicted"/>
<keyword evidence="2" id="KW-1185">Reference proteome</keyword>